<feature type="compositionally biased region" description="Polar residues" evidence="3">
    <location>
        <begin position="250"/>
        <end position="273"/>
    </location>
</feature>
<feature type="compositionally biased region" description="Basic residues" evidence="3">
    <location>
        <begin position="534"/>
        <end position="544"/>
    </location>
</feature>
<keyword evidence="2" id="KW-0862">Zinc</keyword>
<dbReference type="InterPro" id="IPR051190">
    <property type="entry name" value="Baculoviral_IAP"/>
</dbReference>
<feature type="compositionally biased region" description="Basic residues" evidence="3">
    <location>
        <begin position="871"/>
        <end position="885"/>
    </location>
</feature>
<feature type="compositionally biased region" description="Basic residues" evidence="3">
    <location>
        <begin position="283"/>
        <end position="293"/>
    </location>
</feature>
<proteinExistence type="predicted"/>
<gene>
    <name evidence="4" type="ORF">MSAN_00734300</name>
</gene>
<feature type="compositionally biased region" description="Acidic residues" evidence="3">
    <location>
        <begin position="838"/>
        <end position="849"/>
    </location>
</feature>
<feature type="compositionally biased region" description="Basic residues" evidence="3">
    <location>
        <begin position="460"/>
        <end position="470"/>
    </location>
</feature>
<accession>A0A8H6Z725</accession>
<dbReference type="PANTHER" id="PTHR46771">
    <property type="entry name" value="DETERIN"/>
    <property type="match status" value="1"/>
</dbReference>
<dbReference type="Proteomes" id="UP000623467">
    <property type="component" value="Unassembled WGS sequence"/>
</dbReference>
<feature type="compositionally biased region" description="Basic and acidic residues" evidence="3">
    <location>
        <begin position="415"/>
        <end position="426"/>
    </location>
</feature>
<evidence type="ECO:0000256" key="3">
    <source>
        <dbReference type="SAM" id="MobiDB-lite"/>
    </source>
</evidence>
<dbReference type="EMBL" id="JACAZH010000004">
    <property type="protein sequence ID" value="KAF7371001.1"/>
    <property type="molecule type" value="Genomic_DNA"/>
</dbReference>
<keyword evidence="5" id="KW-1185">Reference proteome</keyword>
<feature type="compositionally biased region" description="Basic residues" evidence="3">
    <location>
        <begin position="508"/>
        <end position="518"/>
    </location>
</feature>
<feature type="region of interest" description="Disordered" evidence="3">
    <location>
        <begin position="174"/>
        <end position="909"/>
    </location>
</feature>
<reference evidence="4" key="1">
    <citation type="submission" date="2020-05" db="EMBL/GenBank/DDBJ databases">
        <title>Mycena genomes resolve the evolution of fungal bioluminescence.</title>
        <authorList>
            <person name="Tsai I.J."/>
        </authorList>
    </citation>
    <scope>NUCLEOTIDE SEQUENCE</scope>
    <source>
        <strain evidence="4">160909Yilan</strain>
    </source>
</reference>
<feature type="compositionally biased region" description="Basic and acidic residues" evidence="3">
    <location>
        <begin position="179"/>
        <end position="188"/>
    </location>
</feature>
<evidence type="ECO:0000256" key="2">
    <source>
        <dbReference type="ARBA" id="ARBA00022833"/>
    </source>
</evidence>
<name>A0A8H6Z725_9AGAR</name>
<dbReference type="PROSITE" id="PS50143">
    <property type="entry name" value="BIR_REPEAT_2"/>
    <property type="match status" value="2"/>
</dbReference>
<dbReference type="OrthoDB" id="2196114at2759"/>
<evidence type="ECO:0000313" key="5">
    <source>
        <dbReference type="Proteomes" id="UP000623467"/>
    </source>
</evidence>
<dbReference type="SMART" id="SM00238">
    <property type="entry name" value="BIR"/>
    <property type="match status" value="2"/>
</dbReference>
<sequence length="1028" mass="113350">MEVYENRLNSFQRKRTGKGFKWPHPKTWKATPQTLAEAGFYFDPSTDDPDNVTCFMCNKPVTEWAEEDDPFDIHFEKCADTCAWANLKCGWRRDVDSRGRFAFPDKSRLPTSKAMEKARLQTFTAHGWKHDKNKKHGASSKKMAHGGFVYYPAEAGDDTAACLYCPVSLGNWDEDDDPMQQHRDRDQPENPCPFLALAFGSDASSSNPQAKQPKAAKRGTKTKPPMHTDILMPTKTYDGSDDDIPFPGSVTKSTVKTPRTVTRSVSKANLRNQLSDEEVTPPPKKRGRSKSVSRSKVSENDVGDDRSPSPLPPIRQRRPTTAARSRSKSVSRPAPVPEAATLFDDDIDEPQAEPQVPRKTARSKSRAPEERTDDEPARKPSRSRSKVVGAAIDIDGEQLDVEAVPRKPSRSKAKPNAEKEEKETKRPSSRSQSKPQTPPDDASSDDGWFVAPLPPPPVRSRTKSVSRPKGKKEETDVDDPPARSRTKSVSRQKGKAETDVDEAAPTRSKTKSVSRPKGKTHETDVDEAPPPTRSRTKSVSRPKGKTHETDVEEDAPAPPVRSRTKSVSRPKAKTHEADAHELDASRKEQKEKQTAETQRPPSRIQSNDLEAAVDPVVRKSSHTKSKPSGEVKKPPSHTKAQPPPSDDEQEMEQYLPPPSSHQEKPQSKLSAKVDGIAEESQAHRGRKPPSRSTSKTVLTKVDSPPAEEAVEEEEIEPAAPPPPRTRTASTRSTSAAPPVSRSVSAAATARTKAKRDPSPESLDADVHMPPEYEQPVVLLRQGSRPVSRAGGHFPSQVVGADTKVSTSRKPESSAPLSPALHAQPRGSKVQKNTPEINDQQEDDSIEETGDGLPVVDISTDDDEPKATKTPAKTKGKGKTLAKGKKPAVEAEAVPSPRRQPTASRVMDDVNDDVEMAEVEQSIQLEPDPLPTTPPRKHSLIESSAVADAPTQWSHEQTSQEGFAFIPPLATDPFVNMTSLSEAEQDMTVEEWIRYQMGIEYERFKRDGERQLGMFELRAEEVRKAIETL</sequence>
<evidence type="ECO:0000313" key="4">
    <source>
        <dbReference type="EMBL" id="KAF7371001.1"/>
    </source>
</evidence>
<dbReference type="AlphaFoldDB" id="A0A8H6Z725"/>
<evidence type="ECO:0000256" key="1">
    <source>
        <dbReference type="ARBA" id="ARBA00022723"/>
    </source>
</evidence>
<organism evidence="4 5">
    <name type="scientific">Mycena sanguinolenta</name>
    <dbReference type="NCBI Taxonomy" id="230812"/>
    <lineage>
        <taxon>Eukaryota</taxon>
        <taxon>Fungi</taxon>
        <taxon>Dikarya</taxon>
        <taxon>Basidiomycota</taxon>
        <taxon>Agaricomycotina</taxon>
        <taxon>Agaricomycetes</taxon>
        <taxon>Agaricomycetidae</taxon>
        <taxon>Agaricales</taxon>
        <taxon>Marasmiineae</taxon>
        <taxon>Mycenaceae</taxon>
        <taxon>Mycena</taxon>
    </lineage>
</organism>
<dbReference type="PANTHER" id="PTHR46771:SF5">
    <property type="entry name" value="DETERIN"/>
    <property type="match status" value="1"/>
</dbReference>
<feature type="compositionally biased region" description="Basic residues" evidence="3">
    <location>
        <begin position="562"/>
        <end position="572"/>
    </location>
</feature>
<dbReference type="CDD" id="cd00022">
    <property type="entry name" value="BIR"/>
    <property type="match status" value="2"/>
</dbReference>
<feature type="compositionally biased region" description="Basic and acidic residues" evidence="3">
    <location>
        <begin position="573"/>
        <end position="594"/>
    </location>
</feature>
<keyword evidence="1" id="KW-0479">Metal-binding</keyword>
<evidence type="ECO:0008006" key="6">
    <source>
        <dbReference type="Google" id="ProtNLM"/>
    </source>
</evidence>
<dbReference type="Gene3D" id="1.10.1170.10">
    <property type="entry name" value="Inhibitor Of Apoptosis Protein (2mihbC-IAP-1), Chain A"/>
    <property type="match status" value="2"/>
</dbReference>
<dbReference type="Pfam" id="PF00653">
    <property type="entry name" value="BIR"/>
    <property type="match status" value="2"/>
</dbReference>
<feature type="compositionally biased region" description="Polar residues" evidence="3">
    <location>
        <begin position="595"/>
        <end position="608"/>
    </location>
</feature>
<feature type="compositionally biased region" description="Basic and acidic residues" evidence="3">
    <location>
        <begin position="296"/>
        <end position="307"/>
    </location>
</feature>
<dbReference type="GO" id="GO:0046872">
    <property type="term" value="F:metal ion binding"/>
    <property type="evidence" value="ECO:0007669"/>
    <property type="project" value="UniProtKB-KW"/>
</dbReference>
<feature type="compositionally biased region" description="Basic residues" evidence="3">
    <location>
        <begin position="484"/>
        <end position="493"/>
    </location>
</feature>
<feature type="compositionally biased region" description="Basic and acidic residues" evidence="3">
    <location>
        <begin position="366"/>
        <end position="378"/>
    </location>
</feature>
<feature type="compositionally biased region" description="Low complexity" evidence="3">
    <location>
        <begin position="725"/>
        <end position="750"/>
    </location>
</feature>
<feature type="compositionally biased region" description="Basic and acidic residues" evidence="3">
    <location>
        <begin position="754"/>
        <end position="770"/>
    </location>
</feature>
<protein>
    <recommendedName>
        <fullName evidence="6">BIR-domain-containing protein</fullName>
    </recommendedName>
</protein>
<dbReference type="SUPFAM" id="SSF57924">
    <property type="entry name" value="Inhibitor of apoptosis (IAP) repeat"/>
    <property type="match status" value="2"/>
</dbReference>
<dbReference type="InterPro" id="IPR001370">
    <property type="entry name" value="BIR_rpt"/>
</dbReference>
<comment type="caution">
    <text evidence="4">The sequence shown here is derived from an EMBL/GenBank/DDBJ whole genome shotgun (WGS) entry which is preliminary data.</text>
</comment>